<protein>
    <submittedName>
        <fullName evidence="5">Putative dTDP-glucose 4,6-dehydratase</fullName>
    </submittedName>
</protein>
<dbReference type="InterPro" id="IPR001509">
    <property type="entry name" value="Epimerase_deHydtase"/>
</dbReference>
<dbReference type="RefSeq" id="WP_158089583.1">
    <property type="nucleotide sequence ID" value="NZ_LVJN01000020.1"/>
</dbReference>
<dbReference type="Proteomes" id="UP000194003">
    <property type="component" value="Unassembled WGS sequence"/>
</dbReference>
<feature type="region of interest" description="Disordered" evidence="3">
    <location>
        <begin position="244"/>
        <end position="263"/>
    </location>
</feature>
<dbReference type="CDD" id="cd08946">
    <property type="entry name" value="SDR_e"/>
    <property type="match status" value="1"/>
</dbReference>
<evidence type="ECO:0000313" key="6">
    <source>
        <dbReference type="Proteomes" id="UP000194003"/>
    </source>
</evidence>
<comment type="pathway">
    <text evidence="1">Bacterial outer membrane biogenesis; LPS O-antigen biosynthesis.</text>
</comment>
<comment type="similarity">
    <text evidence="2">Belongs to the NAD(P)-dependent epimerase/dehydratase family.</text>
</comment>
<feature type="compositionally biased region" description="Basic and acidic residues" evidence="3">
    <location>
        <begin position="244"/>
        <end position="253"/>
    </location>
</feature>
<evidence type="ECO:0000259" key="4">
    <source>
        <dbReference type="Pfam" id="PF01370"/>
    </source>
</evidence>
<reference evidence="5 6" key="1">
    <citation type="journal article" date="2016" name="BMC Genomics">
        <title>Combined genomic and structural analyses of a cultured magnetotactic bacterium reveals its niche adaptation to a dynamic environment.</title>
        <authorList>
            <person name="Araujo A.C."/>
            <person name="Morillo V."/>
            <person name="Cypriano J."/>
            <person name="Teixeira L.C."/>
            <person name="Leao P."/>
            <person name="Lyra S."/>
            <person name="Almeida L.G."/>
            <person name="Bazylinski D.A."/>
            <person name="Vasconcellos A.T."/>
            <person name="Abreu F."/>
            <person name="Lins U."/>
        </authorList>
    </citation>
    <scope>NUCLEOTIDE SEQUENCE [LARGE SCALE GENOMIC DNA]</scope>
    <source>
        <strain evidence="5 6">IT-1</strain>
    </source>
</reference>
<keyword evidence="6" id="KW-1185">Reference proteome</keyword>
<dbReference type="InterPro" id="IPR036291">
    <property type="entry name" value="NAD(P)-bd_dom_sf"/>
</dbReference>
<evidence type="ECO:0000256" key="1">
    <source>
        <dbReference type="ARBA" id="ARBA00005125"/>
    </source>
</evidence>
<dbReference type="OrthoDB" id="9801785at2"/>
<dbReference type="STRING" id="1434232.MAIT1_02418"/>
<dbReference type="EMBL" id="LVJN01000020">
    <property type="protein sequence ID" value="OSM02298.1"/>
    <property type="molecule type" value="Genomic_DNA"/>
</dbReference>
<dbReference type="SUPFAM" id="SSF51735">
    <property type="entry name" value="NAD(P)-binding Rossmann-fold domains"/>
    <property type="match status" value="1"/>
</dbReference>
<evidence type="ECO:0000256" key="3">
    <source>
        <dbReference type="SAM" id="MobiDB-lite"/>
    </source>
</evidence>
<feature type="domain" description="NAD-dependent epimerase/dehydratase" evidence="4">
    <location>
        <begin position="3"/>
        <end position="208"/>
    </location>
</feature>
<evidence type="ECO:0000256" key="2">
    <source>
        <dbReference type="ARBA" id="ARBA00007637"/>
    </source>
</evidence>
<gene>
    <name evidence="5" type="primary">rmlB</name>
    <name evidence="5" type="ORF">MAIT1_02418</name>
</gene>
<dbReference type="UniPathway" id="UPA00124"/>
<evidence type="ECO:0000313" key="5">
    <source>
        <dbReference type="EMBL" id="OSM02298.1"/>
    </source>
</evidence>
<sequence>MTILLTGAGGFLGAALWRLLQRERPDDRLIALTRRPVEGAYICDIADPPELLRTLDELTPQVIINLAAIADFGAGALARQYPVNTLAPGLMAQWCAAHDAYLLQASGTLVHGFGQTEFGPQTPIAPDTDYGQSKWLAEELIRASGARAGIVRIGGIYGAAGPDHLGLNRAIRGALAGQPPTLHGPGQAKRNYLHVDDCARMLLWCLDNQPMQTLWAGGAEILTLEQTLQRLCDALLPNAEPIREQGDEARDQVVHTSPQLPPGRTMLEALRAERDA</sequence>
<dbReference type="AlphaFoldDB" id="A0A1Y2K2N6"/>
<accession>A0A1Y2K2N6</accession>
<proteinExistence type="inferred from homology"/>
<dbReference type="GO" id="GO:0019305">
    <property type="term" value="P:dTDP-rhamnose biosynthetic process"/>
    <property type="evidence" value="ECO:0007669"/>
    <property type="project" value="UniProtKB-UniPathway"/>
</dbReference>
<dbReference type="Pfam" id="PF01370">
    <property type="entry name" value="Epimerase"/>
    <property type="match status" value="1"/>
</dbReference>
<dbReference type="PANTHER" id="PTHR43000">
    <property type="entry name" value="DTDP-D-GLUCOSE 4,6-DEHYDRATASE-RELATED"/>
    <property type="match status" value="1"/>
</dbReference>
<organism evidence="5 6">
    <name type="scientific">Magnetofaba australis IT-1</name>
    <dbReference type="NCBI Taxonomy" id="1434232"/>
    <lineage>
        <taxon>Bacteria</taxon>
        <taxon>Pseudomonadati</taxon>
        <taxon>Pseudomonadota</taxon>
        <taxon>Magnetococcia</taxon>
        <taxon>Magnetococcales</taxon>
        <taxon>Magnetococcaceae</taxon>
        <taxon>Magnetofaba</taxon>
    </lineage>
</organism>
<dbReference type="Gene3D" id="3.40.50.720">
    <property type="entry name" value="NAD(P)-binding Rossmann-like Domain"/>
    <property type="match status" value="1"/>
</dbReference>
<comment type="caution">
    <text evidence="5">The sequence shown here is derived from an EMBL/GenBank/DDBJ whole genome shotgun (WGS) entry which is preliminary data.</text>
</comment>
<name>A0A1Y2K2N6_9PROT</name>